<dbReference type="Gene3D" id="1.10.3080.10">
    <property type="entry name" value="Clc chloride channel"/>
    <property type="match status" value="1"/>
</dbReference>
<dbReference type="InterPro" id="IPR001807">
    <property type="entry name" value="ClC"/>
</dbReference>
<accession>A0ABT1WHJ0</accession>
<proteinExistence type="predicted"/>
<evidence type="ECO:0000256" key="9">
    <source>
        <dbReference type="ARBA" id="ARBA00023303"/>
    </source>
</evidence>
<gene>
    <name evidence="11" type="ORF">NQT62_10600</name>
</gene>
<name>A0ABT1WHJ0_9BURK</name>
<dbReference type="SUPFAM" id="SSF81340">
    <property type="entry name" value="Clc chloride channel"/>
    <property type="match status" value="1"/>
</dbReference>
<dbReference type="PANTHER" id="PTHR43427:SF6">
    <property type="entry name" value="CHLORIDE CHANNEL PROTEIN CLC-E"/>
    <property type="match status" value="1"/>
</dbReference>
<feature type="transmembrane region" description="Helical" evidence="10">
    <location>
        <begin position="278"/>
        <end position="297"/>
    </location>
</feature>
<keyword evidence="12" id="KW-1185">Reference proteome</keyword>
<evidence type="ECO:0000256" key="5">
    <source>
        <dbReference type="ARBA" id="ARBA00023065"/>
    </source>
</evidence>
<dbReference type="Proteomes" id="UP001204142">
    <property type="component" value="Unassembled WGS sequence"/>
</dbReference>
<keyword evidence="7" id="KW-0869">Chloride channel</keyword>
<dbReference type="InterPro" id="IPR014743">
    <property type="entry name" value="Cl-channel_core"/>
</dbReference>
<evidence type="ECO:0000313" key="11">
    <source>
        <dbReference type="EMBL" id="MCQ8896879.1"/>
    </source>
</evidence>
<reference evidence="11 12" key="1">
    <citation type="submission" date="2022-07" db="EMBL/GenBank/DDBJ databases">
        <authorList>
            <person name="Xamxidin M."/>
            <person name="Wu M."/>
        </authorList>
    </citation>
    <scope>NUCLEOTIDE SEQUENCE [LARGE SCALE GENOMIC DNA]</scope>
    <source>
        <strain evidence="11 12">NBRC 111650</strain>
    </source>
</reference>
<keyword evidence="5" id="KW-0406">Ion transport</keyword>
<evidence type="ECO:0000256" key="6">
    <source>
        <dbReference type="ARBA" id="ARBA00023136"/>
    </source>
</evidence>
<keyword evidence="8" id="KW-0868">Chloride</keyword>
<keyword evidence="6 10" id="KW-0472">Membrane</keyword>
<feature type="transmembrane region" description="Helical" evidence="10">
    <location>
        <begin position="25"/>
        <end position="48"/>
    </location>
</feature>
<organism evidence="11 12">
    <name type="scientific">Limnobacter humi</name>
    <dbReference type="NCBI Taxonomy" id="1778671"/>
    <lineage>
        <taxon>Bacteria</taxon>
        <taxon>Pseudomonadati</taxon>
        <taxon>Pseudomonadota</taxon>
        <taxon>Betaproteobacteria</taxon>
        <taxon>Burkholderiales</taxon>
        <taxon>Burkholderiaceae</taxon>
        <taxon>Limnobacter</taxon>
    </lineage>
</organism>
<evidence type="ECO:0000256" key="8">
    <source>
        <dbReference type="ARBA" id="ARBA00023214"/>
    </source>
</evidence>
<feature type="transmembrane region" description="Helical" evidence="10">
    <location>
        <begin position="202"/>
        <end position="219"/>
    </location>
</feature>
<dbReference type="Pfam" id="PF00654">
    <property type="entry name" value="Voltage_CLC"/>
    <property type="match status" value="1"/>
</dbReference>
<keyword evidence="9" id="KW-0407">Ion channel</keyword>
<feature type="transmembrane region" description="Helical" evidence="10">
    <location>
        <begin position="342"/>
        <end position="362"/>
    </location>
</feature>
<dbReference type="InterPro" id="IPR050368">
    <property type="entry name" value="ClC-type_chloride_channel"/>
</dbReference>
<evidence type="ECO:0000313" key="12">
    <source>
        <dbReference type="Proteomes" id="UP001204142"/>
    </source>
</evidence>
<feature type="transmembrane region" description="Helical" evidence="10">
    <location>
        <begin position="239"/>
        <end position="257"/>
    </location>
</feature>
<evidence type="ECO:0000256" key="10">
    <source>
        <dbReference type="SAM" id="Phobius"/>
    </source>
</evidence>
<feature type="transmembrane region" description="Helical" evidence="10">
    <location>
        <begin position="166"/>
        <end position="190"/>
    </location>
</feature>
<dbReference type="PRINTS" id="PR00762">
    <property type="entry name" value="CLCHANNEL"/>
</dbReference>
<evidence type="ECO:0000256" key="4">
    <source>
        <dbReference type="ARBA" id="ARBA00022989"/>
    </source>
</evidence>
<dbReference type="CDD" id="cd01034">
    <property type="entry name" value="EriC_like"/>
    <property type="match status" value="1"/>
</dbReference>
<sequence length="450" mass="48009">MNPKPKYQWLAHSARRSRFMADRSIVALMVYAFALMVGAVAVGFAYVADYAAEWNKELFENHTLLALCLPPVVFPAVLWICNQFFPGAAGGGIPQAIKIIRHPKPRLISHLLGPKSFFGKLILTPVVLAAGASSGREGPTIQLGAAFMGFAHRVPAIARLFDARSLVIAGGAAGLAAAFNTPLGGLMFAFEELGRSKLMKHTSTLLMAIVLAGLVTLIAQGNYSYFGYSNATIDWGEEWLTILALAVFCGVIGGLYGRAMLIVVNKNTAVGRFRSQHPYWFATICGGLLSLMAYFIGAEVLGAGYHETKLALQDDEALPAGYFATKMVATLISYASGVPGGVFAPTLSIGAGVGQFFAGLVNHDAAPLMLLAMVGVLSAITHCPITAFVILLEMVDNHELVMPLIFVSAISTQVSKRILPASIYHMLANQIKVSFQTTSTPDSKPEGPKT</sequence>
<comment type="caution">
    <text evidence="11">The sequence shown here is derived from an EMBL/GenBank/DDBJ whole genome shotgun (WGS) entry which is preliminary data.</text>
</comment>
<dbReference type="EMBL" id="JANIGO010000003">
    <property type="protein sequence ID" value="MCQ8896879.1"/>
    <property type="molecule type" value="Genomic_DNA"/>
</dbReference>
<keyword evidence="2" id="KW-0813">Transport</keyword>
<feature type="transmembrane region" description="Helical" evidence="10">
    <location>
        <begin position="368"/>
        <end position="392"/>
    </location>
</feature>
<keyword evidence="3 10" id="KW-0812">Transmembrane</keyword>
<evidence type="ECO:0000256" key="7">
    <source>
        <dbReference type="ARBA" id="ARBA00023173"/>
    </source>
</evidence>
<evidence type="ECO:0000256" key="1">
    <source>
        <dbReference type="ARBA" id="ARBA00004141"/>
    </source>
</evidence>
<dbReference type="PANTHER" id="PTHR43427">
    <property type="entry name" value="CHLORIDE CHANNEL PROTEIN CLC-E"/>
    <property type="match status" value="1"/>
</dbReference>
<evidence type="ECO:0000256" key="3">
    <source>
        <dbReference type="ARBA" id="ARBA00022692"/>
    </source>
</evidence>
<comment type="subcellular location">
    <subcellularLocation>
        <location evidence="1">Membrane</location>
        <topology evidence="1">Multi-pass membrane protein</topology>
    </subcellularLocation>
</comment>
<protein>
    <submittedName>
        <fullName evidence="11">Chloride channel protein</fullName>
    </submittedName>
</protein>
<dbReference type="RefSeq" id="WP_256764670.1">
    <property type="nucleotide sequence ID" value="NZ_JANIGO010000003.1"/>
</dbReference>
<evidence type="ECO:0000256" key="2">
    <source>
        <dbReference type="ARBA" id="ARBA00022448"/>
    </source>
</evidence>
<keyword evidence="4 10" id="KW-1133">Transmembrane helix</keyword>